<dbReference type="PANTHER" id="PTHR23011">
    <property type="entry name" value="CYCLIC NUCLEOTIDE-BINDING DOMAIN CONTAINING PROTEIN"/>
    <property type="match status" value="1"/>
</dbReference>
<dbReference type="EMBL" id="CAJJDN010000128">
    <property type="protein sequence ID" value="CAD8120822.1"/>
    <property type="molecule type" value="Genomic_DNA"/>
</dbReference>
<feature type="domain" description="Cyclic nucleotide-binding" evidence="2">
    <location>
        <begin position="73"/>
        <end position="248"/>
    </location>
</feature>
<dbReference type="CDD" id="cd00038">
    <property type="entry name" value="CAP_ED"/>
    <property type="match status" value="2"/>
</dbReference>
<comment type="caution">
    <text evidence="3">The sequence shown here is derived from an EMBL/GenBank/DDBJ whole genome shotgun (WGS) entry which is preliminary data.</text>
</comment>
<feature type="domain" description="Cyclic nucleotide-binding" evidence="2">
    <location>
        <begin position="251"/>
        <end position="363"/>
    </location>
</feature>
<protein>
    <recommendedName>
        <fullName evidence="2">Cyclic nucleotide-binding domain-containing protein</fullName>
    </recommendedName>
</protein>
<dbReference type="OrthoDB" id="288359at2759"/>
<feature type="region of interest" description="Disordered" evidence="1">
    <location>
        <begin position="133"/>
        <end position="163"/>
    </location>
</feature>
<dbReference type="PROSITE" id="PS50042">
    <property type="entry name" value="CNMP_BINDING_3"/>
    <property type="match status" value="2"/>
</dbReference>
<dbReference type="SMART" id="SM00100">
    <property type="entry name" value="cNMP"/>
    <property type="match status" value="2"/>
</dbReference>
<dbReference type="PANTHER" id="PTHR23011:SF28">
    <property type="entry name" value="CYCLIC NUCLEOTIDE-BINDING DOMAIN CONTAINING PROTEIN"/>
    <property type="match status" value="1"/>
</dbReference>
<sequence>MYRRISNIDKLKQQMKLNQQVKELLQRGEIDIENPQHFEIIIEILSKDQKQRNSNDLNVLASALSTIKYFNEMMKTTSLDEMLNLYKELQYINLPARRTLFKCGDIGKNFYIILRGSVWVLVRKNGLGDEKLEKQEKKSDKKFDKKQEKKHHLGKEFDEGDESDEDLFEDLDDEKMLENKYQNMMKVGKIEQGGSFGEIALTNSLPRQATIVCAENCQFIKLSREAFNKFLSEYYTRIQNKNFMFLKSINIFNDWSDADVGLIQYHLQNFEYSMNTLIFREGELIKGVYFIVSGMVEIQQKSKQDTKIKKNQLIHKQQIVLNRYSTGQVFGFMEIIQNKQLRETKAVCLTEKVKVLFLDEDRFILYCCQGQSMKVLEKMTKQMEKTFEKANLIYQDALKQSNQYLSLNLAESDSYLQRLKTENQPICKTNRSKIVQRSLDILGNISHQSSKILSYCECVSAFSKDNNQEKLNLNNPLILIEPSKRVKMQQLQFQQLYSPSSPQSSRVTQFSSRDSRQAILRQLKLPSIFSKQQSEQDDRIAIRQLDPIV</sequence>
<accession>A0A8S1R159</accession>
<dbReference type="Proteomes" id="UP000692954">
    <property type="component" value="Unassembled WGS sequence"/>
</dbReference>
<dbReference type="Pfam" id="PF00027">
    <property type="entry name" value="cNMP_binding"/>
    <property type="match status" value="2"/>
</dbReference>
<evidence type="ECO:0000313" key="4">
    <source>
        <dbReference type="Proteomes" id="UP000692954"/>
    </source>
</evidence>
<gene>
    <name evidence="3" type="ORF">PSON_ATCC_30995.1.T1280074</name>
</gene>
<proteinExistence type="predicted"/>
<name>A0A8S1R159_9CILI</name>
<reference evidence="3" key="1">
    <citation type="submission" date="2021-01" db="EMBL/GenBank/DDBJ databases">
        <authorList>
            <consortium name="Genoscope - CEA"/>
            <person name="William W."/>
        </authorList>
    </citation>
    <scope>NUCLEOTIDE SEQUENCE</scope>
</reference>
<evidence type="ECO:0000256" key="1">
    <source>
        <dbReference type="SAM" id="MobiDB-lite"/>
    </source>
</evidence>
<dbReference type="PROSITE" id="PS00889">
    <property type="entry name" value="CNMP_BINDING_2"/>
    <property type="match status" value="1"/>
</dbReference>
<dbReference type="InterPro" id="IPR000595">
    <property type="entry name" value="cNMP-bd_dom"/>
</dbReference>
<organism evidence="3 4">
    <name type="scientific">Paramecium sonneborni</name>
    <dbReference type="NCBI Taxonomy" id="65129"/>
    <lineage>
        <taxon>Eukaryota</taxon>
        <taxon>Sar</taxon>
        <taxon>Alveolata</taxon>
        <taxon>Ciliophora</taxon>
        <taxon>Intramacronucleata</taxon>
        <taxon>Oligohymenophorea</taxon>
        <taxon>Peniculida</taxon>
        <taxon>Parameciidae</taxon>
        <taxon>Paramecium</taxon>
    </lineage>
</organism>
<dbReference type="InterPro" id="IPR018488">
    <property type="entry name" value="cNMP-bd_CS"/>
</dbReference>
<evidence type="ECO:0000313" key="3">
    <source>
        <dbReference type="EMBL" id="CAD8120822.1"/>
    </source>
</evidence>
<dbReference type="AlphaFoldDB" id="A0A8S1R159"/>
<keyword evidence="4" id="KW-1185">Reference proteome</keyword>
<feature type="compositionally biased region" description="Basic and acidic residues" evidence="1">
    <location>
        <begin position="133"/>
        <end position="147"/>
    </location>
</feature>
<evidence type="ECO:0000259" key="2">
    <source>
        <dbReference type="PROSITE" id="PS50042"/>
    </source>
</evidence>